<comment type="similarity">
    <text evidence="1">Belongs to the TolB family.</text>
</comment>
<dbReference type="EMBL" id="JANDBC010000001">
    <property type="protein sequence ID" value="MCP9290196.1"/>
    <property type="molecule type" value="Genomic_DNA"/>
</dbReference>
<organism evidence="5 6">
    <name type="scientific">Gracilimonas sediminicola</name>
    <dbReference type="NCBI Taxonomy" id="2952158"/>
    <lineage>
        <taxon>Bacteria</taxon>
        <taxon>Pseudomonadati</taxon>
        <taxon>Balneolota</taxon>
        <taxon>Balneolia</taxon>
        <taxon>Balneolales</taxon>
        <taxon>Balneolaceae</taxon>
        <taxon>Gracilimonas</taxon>
    </lineage>
</organism>
<accession>A0A9X2L0Q3</accession>
<keyword evidence="6" id="KW-1185">Reference proteome</keyword>
<dbReference type="Proteomes" id="UP001139125">
    <property type="component" value="Unassembled WGS sequence"/>
</dbReference>
<comment type="caution">
    <text evidence="5">The sequence shown here is derived from an EMBL/GenBank/DDBJ whole genome shotgun (WGS) entry which is preliminary data.</text>
</comment>
<reference evidence="5" key="1">
    <citation type="submission" date="2022-06" db="EMBL/GenBank/DDBJ databases">
        <title>Gracilimonas sp. CAU 1638 isolated from sea sediment.</title>
        <authorList>
            <person name="Kim W."/>
        </authorList>
    </citation>
    <scope>NUCLEOTIDE SEQUENCE</scope>
    <source>
        <strain evidence="5">CAU 1638</strain>
    </source>
</reference>
<feature type="signal peptide" evidence="3">
    <location>
        <begin position="1"/>
        <end position="24"/>
    </location>
</feature>
<evidence type="ECO:0000259" key="4">
    <source>
        <dbReference type="Pfam" id="PF13485"/>
    </source>
</evidence>
<dbReference type="InterPro" id="IPR039568">
    <property type="entry name" value="Peptidase_MA-like_dom"/>
</dbReference>
<dbReference type="Gene3D" id="2.40.160.50">
    <property type="entry name" value="membrane protein fhac: a member of the omp85/tpsb transporter family"/>
    <property type="match status" value="1"/>
</dbReference>
<dbReference type="PANTHER" id="PTHR36842">
    <property type="entry name" value="PROTEIN TOLB HOMOLOG"/>
    <property type="match status" value="1"/>
</dbReference>
<dbReference type="SUPFAM" id="SSF82171">
    <property type="entry name" value="DPP6 N-terminal domain-like"/>
    <property type="match status" value="1"/>
</dbReference>
<evidence type="ECO:0000313" key="6">
    <source>
        <dbReference type="Proteomes" id="UP001139125"/>
    </source>
</evidence>
<evidence type="ECO:0000256" key="3">
    <source>
        <dbReference type="SAM" id="SignalP"/>
    </source>
</evidence>
<sequence>MKVKISSVVLLAAIVFMSGTPALAQYYSFGKNRVVYEDFEWRYIQSKHFDVYYYGEKNYELAEFGAKSIESAYKQLSEDFNHEISNRITLIVYDSHNDFSQTNVVNLPTSAEGIGGVTDKMKNRMTVPFTHDYADFRRTLHHELVHAVFNDMFYGGTINSIIRNNIQLQFPLWFEEGLAEYTALGWDTNTDMYVRDAVINNYLPPLQYLGGYYAYRGGQSFWNFVVEEYGRQKIAEILQRIKTTRSVEVGLQQSLGLNFEELDKAWQDALQERYYPEVAERERADMIANQLTERGQYGSYNTSPAISPQGDKVAFITNRRGYFDVVAISAIDGRKLKTLIRGEDNPEFEELNILNPNIAWSPDGNQIAISTKSKGRDDIALINYNTGKINKLKFPNLDAIASIAWSPDGKKLAFDGNIGPYQDIFVYNLETGKLINVTGDFFSDMQPAWGTDSETLYFVSDRGEKVALHNYTLSYDLLGDESIYQTDIFRVNLNSRTTATRLTNTPTWSEKGPQTTRDGRLVYISDENGILNVYEYNLDTRTSAPLTNLQTGTSQISISGDGSRLAFNSINEGYLDIFLLRSPLSREKAGDLSKNYWAQRRASESKLTRVPAIRYAQQLFADGLSLEGERVAIADEEVEQAGETETEGEEGTGEEAQQEQVEEEESDEIDFRNYVFSTEVMEDTTLELEDVKSFTPENNITDDGRYQPKNYRLKFSTDIAYNPTFVASTYGSAAQTQFIISDLLGDHQIALGTNFVTDLRNSDYSIQYGYLKNRTNWFGSYFHTSRRYQTIFGELIRFRTFGGSVNAQYPFNKFKRIDFGFSAMGITRDYSSVSDRFAGLSTNTNQPDNQRSLFIYPEVVFTNDRTLPGFLTPRGGRRYSIGISGSPGVGENAPQFGSVLADFRQYIGLGRSGQYSIALRASGATSIGPDKQTYFMGGRLGWINQQFSNNGLSFDKLTDSFFTVPALPVRGYAYNSIYGSNFSLINAEFRFPLFAAVVPGALPILPFYNITGAAFLDVGTAWGERIDYGLLDNGERVINDAKLDFKIAEERFSDEAVTPQGPVQFEAPYYDGDILIGAGFGLRTIVFGLPFRYDVGWPYGREGFGDDPIHYFSIGIDF</sequence>
<dbReference type="AlphaFoldDB" id="A0A9X2L0Q3"/>
<dbReference type="PANTHER" id="PTHR36842:SF1">
    <property type="entry name" value="PROTEIN TOLB"/>
    <property type="match status" value="1"/>
</dbReference>
<evidence type="ECO:0000256" key="2">
    <source>
        <dbReference type="SAM" id="MobiDB-lite"/>
    </source>
</evidence>
<dbReference type="InterPro" id="IPR011659">
    <property type="entry name" value="WD40"/>
</dbReference>
<evidence type="ECO:0000256" key="1">
    <source>
        <dbReference type="ARBA" id="ARBA00009820"/>
    </source>
</evidence>
<dbReference type="Gene3D" id="2.120.10.30">
    <property type="entry name" value="TolB, C-terminal domain"/>
    <property type="match status" value="1"/>
</dbReference>
<feature type="chain" id="PRO_5040982223" evidence="3">
    <location>
        <begin position="25"/>
        <end position="1118"/>
    </location>
</feature>
<dbReference type="Pfam" id="PF07676">
    <property type="entry name" value="PD40"/>
    <property type="match status" value="5"/>
</dbReference>
<dbReference type="RefSeq" id="WP_255132053.1">
    <property type="nucleotide sequence ID" value="NZ_JANDBC010000001.1"/>
</dbReference>
<feature type="region of interest" description="Disordered" evidence="2">
    <location>
        <begin position="638"/>
        <end position="667"/>
    </location>
</feature>
<name>A0A9X2L0Q3_9BACT</name>
<feature type="domain" description="Peptidase MA-like" evidence="4">
    <location>
        <begin position="72"/>
        <end position="270"/>
    </location>
</feature>
<proteinExistence type="inferred from homology"/>
<protein>
    <submittedName>
        <fullName evidence="5">Peptidase MA family metallohydrolase</fullName>
    </submittedName>
</protein>
<dbReference type="InterPro" id="IPR011042">
    <property type="entry name" value="6-blade_b-propeller_TolB-like"/>
</dbReference>
<dbReference type="Pfam" id="PF13485">
    <property type="entry name" value="Peptidase_MA_2"/>
    <property type="match status" value="1"/>
</dbReference>
<gene>
    <name evidence="5" type="ORF">NM125_01225</name>
</gene>
<evidence type="ECO:0000313" key="5">
    <source>
        <dbReference type="EMBL" id="MCP9290196.1"/>
    </source>
</evidence>
<keyword evidence="3" id="KW-0732">Signal</keyword>